<sequence length="57" mass="6354">MVLSILGSDRSFDTYTVKAGDTLWSIAKSFNMTVNKLMELNGLNSSLIYKGQVLRII</sequence>
<dbReference type="CDD" id="cd00118">
    <property type="entry name" value="LysM"/>
    <property type="match status" value="1"/>
</dbReference>
<dbReference type="RefSeq" id="WP_132247725.1">
    <property type="nucleotide sequence ID" value="NZ_SLWV01000033.1"/>
</dbReference>
<comment type="caution">
    <text evidence="2">The sequence shown here is derived from an EMBL/GenBank/DDBJ whole genome shotgun (WGS) entry which is preliminary data.</text>
</comment>
<reference evidence="2 3" key="1">
    <citation type="submission" date="2019-03" db="EMBL/GenBank/DDBJ databases">
        <title>Genomic Encyclopedia of Type Strains, Phase IV (KMG-IV): sequencing the most valuable type-strain genomes for metagenomic binning, comparative biology and taxonomic classification.</title>
        <authorList>
            <person name="Goeker M."/>
        </authorList>
    </citation>
    <scope>NUCLEOTIDE SEQUENCE [LARGE SCALE GENOMIC DNA]</scope>
    <source>
        <strain evidence="2 3">DSM 102940</strain>
    </source>
</reference>
<dbReference type="PROSITE" id="PS51782">
    <property type="entry name" value="LYSM"/>
    <property type="match status" value="1"/>
</dbReference>
<dbReference type="SUPFAM" id="SSF54106">
    <property type="entry name" value="LysM domain"/>
    <property type="match status" value="1"/>
</dbReference>
<feature type="domain" description="LysM" evidence="1">
    <location>
        <begin position="13"/>
        <end position="56"/>
    </location>
</feature>
<dbReference type="SMART" id="SM00257">
    <property type="entry name" value="LysM"/>
    <property type="match status" value="1"/>
</dbReference>
<proteinExistence type="predicted"/>
<protein>
    <submittedName>
        <fullName evidence="2">LysM domain-containing protein</fullName>
    </submittedName>
</protein>
<dbReference type="EMBL" id="SLWV01000033">
    <property type="protein sequence ID" value="TCO69267.1"/>
    <property type="molecule type" value="Genomic_DNA"/>
</dbReference>
<dbReference type="GO" id="GO:0008932">
    <property type="term" value="F:lytic endotransglycosylase activity"/>
    <property type="evidence" value="ECO:0007669"/>
    <property type="project" value="TreeGrafter"/>
</dbReference>
<dbReference type="PANTHER" id="PTHR33734:SF22">
    <property type="entry name" value="MEMBRANE-BOUND LYTIC MUREIN TRANSGLYCOSYLASE D"/>
    <property type="match status" value="1"/>
</dbReference>
<keyword evidence="3" id="KW-1185">Reference proteome</keyword>
<dbReference type="AlphaFoldDB" id="A0A4R2KB51"/>
<evidence type="ECO:0000313" key="2">
    <source>
        <dbReference type="EMBL" id="TCO69267.1"/>
    </source>
</evidence>
<dbReference type="Gene3D" id="3.10.350.10">
    <property type="entry name" value="LysM domain"/>
    <property type="match status" value="1"/>
</dbReference>
<evidence type="ECO:0000313" key="3">
    <source>
        <dbReference type="Proteomes" id="UP000294919"/>
    </source>
</evidence>
<dbReference type="InterPro" id="IPR018392">
    <property type="entry name" value="LysM"/>
</dbReference>
<dbReference type="PANTHER" id="PTHR33734">
    <property type="entry name" value="LYSM DOMAIN-CONTAINING GPI-ANCHORED PROTEIN 2"/>
    <property type="match status" value="1"/>
</dbReference>
<accession>A0A4R2KB51</accession>
<gene>
    <name evidence="2" type="ORF">EV214_13344</name>
</gene>
<dbReference type="Pfam" id="PF01476">
    <property type="entry name" value="LysM"/>
    <property type="match status" value="1"/>
</dbReference>
<name>A0A4R2KB51_9FIRM</name>
<evidence type="ECO:0000259" key="1">
    <source>
        <dbReference type="PROSITE" id="PS51782"/>
    </source>
</evidence>
<dbReference type="OrthoDB" id="9800780at2"/>
<dbReference type="InterPro" id="IPR036779">
    <property type="entry name" value="LysM_dom_sf"/>
</dbReference>
<organism evidence="2 3">
    <name type="scientific">Marinisporobacter balticus</name>
    <dbReference type="NCBI Taxonomy" id="2018667"/>
    <lineage>
        <taxon>Bacteria</taxon>
        <taxon>Bacillati</taxon>
        <taxon>Bacillota</taxon>
        <taxon>Clostridia</taxon>
        <taxon>Peptostreptococcales</taxon>
        <taxon>Thermotaleaceae</taxon>
        <taxon>Marinisporobacter</taxon>
    </lineage>
</organism>
<dbReference type="Proteomes" id="UP000294919">
    <property type="component" value="Unassembled WGS sequence"/>
</dbReference>